<gene>
    <name evidence="1" type="ORF">BN1708_015977</name>
    <name evidence="2" type="ORF">BN1723_016250</name>
</gene>
<evidence type="ECO:0000313" key="2">
    <source>
        <dbReference type="EMBL" id="CRK43720.1"/>
    </source>
</evidence>
<keyword evidence="3" id="KW-1185">Reference proteome</keyword>
<dbReference type="AlphaFoldDB" id="A0A0G4MBC0"/>
<dbReference type="EMBL" id="CVQI01033518">
    <property type="protein sequence ID" value="CRK43720.1"/>
    <property type="molecule type" value="Genomic_DNA"/>
</dbReference>
<dbReference type="Proteomes" id="UP000044602">
    <property type="component" value="Unassembled WGS sequence"/>
</dbReference>
<dbReference type="STRING" id="100787.A0A0G4MBC0"/>
<reference evidence="3 4" key="1">
    <citation type="submission" date="2015-05" db="EMBL/GenBank/DDBJ databases">
        <authorList>
            <person name="Fogelqvist Johan"/>
        </authorList>
    </citation>
    <scope>NUCLEOTIDE SEQUENCE [LARGE SCALE GENOMIC DNA]</scope>
    <source>
        <strain evidence="1">VL1</strain>
        <strain evidence="2">VL2</strain>
    </source>
</reference>
<name>A0A0G4MBC0_VERLO</name>
<protein>
    <submittedName>
        <fullName evidence="1">Uncharacterized protein</fullName>
    </submittedName>
</protein>
<evidence type="ECO:0000313" key="1">
    <source>
        <dbReference type="EMBL" id="CRK31573.1"/>
    </source>
</evidence>
<accession>A0A0G4MBC0</accession>
<proteinExistence type="predicted"/>
<evidence type="ECO:0000313" key="4">
    <source>
        <dbReference type="Proteomes" id="UP000045706"/>
    </source>
</evidence>
<sequence>MDPENTGAGMVKYEDPKVTGEWFALVRNVTAEYGMVDDDIYYYDETRFMMGIIFAGNREWFNGGPGSQCPRLGHPPFIILAAHYHLANWHTECNLRAD</sequence>
<dbReference type="Proteomes" id="UP000045706">
    <property type="component" value="Unassembled WGS sequence"/>
</dbReference>
<organism evidence="1 3">
    <name type="scientific">Verticillium longisporum</name>
    <name type="common">Verticillium dahliae var. longisporum</name>
    <dbReference type="NCBI Taxonomy" id="100787"/>
    <lineage>
        <taxon>Eukaryota</taxon>
        <taxon>Fungi</taxon>
        <taxon>Dikarya</taxon>
        <taxon>Ascomycota</taxon>
        <taxon>Pezizomycotina</taxon>
        <taxon>Sordariomycetes</taxon>
        <taxon>Hypocreomycetidae</taxon>
        <taxon>Glomerellales</taxon>
        <taxon>Plectosphaerellaceae</taxon>
        <taxon>Verticillium</taxon>
    </lineage>
</organism>
<dbReference type="EMBL" id="CVQH01021796">
    <property type="protein sequence ID" value="CRK31573.1"/>
    <property type="molecule type" value="Genomic_DNA"/>
</dbReference>
<evidence type="ECO:0000313" key="3">
    <source>
        <dbReference type="Proteomes" id="UP000044602"/>
    </source>
</evidence>